<dbReference type="InterPro" id="IPR020846">
    <property type="entry name" value="MFS_dom"/>
</dbReference>
<dbReference type="Proteomes" id="UP000185687">
    <property type="component" value="Unassembled WGS sequence"/>
</dbReference>
<dbReference type="GO" id="GO:0022857">
    <property type="term" value="F:transmembrane transporter activity"/>
    <property type="evidence" value="ECO:0007669"/>
    <property type="project" value="InterPro"/>
</dbReference>
<dbReference type="PROSITE" id="PS50850">
    <property type="entry name" value="MFS"/>
    <property type="match status" value="1"/>
</dbReference>
<proteinExistence type="predicted"/>
<feature type="transmembrane region" description="Helical" evidence="6">
    <location>
        <begin position="178"/>
        <end position="202"/>
    </location>
</feature>
<keyword evidence="9" id="KW-1185">Reference proteome</keyword>
<evidence type="ECO:0000256" key="3">
    <source>
        <dbReference type="ARBA" id="ARBA00022692"/>
    </source>
</evidence>
<feature type="transmembrane region" description="Helical" evidence="6">
    <location>
        <begin position="119"/>
        <end position="138"/>
    </location>
</feature>
<evidence type="ECO:0000256" key="6">
    <source>
        <dbReference type="SAM" id="Phobius"/>
    </source>
</evidence>
<dbReference type="SUPFAM" id="SSF103473">
    <property type="entry name" value="MFS general substrate transporter"/>
    <property type="match status" value="1"/>
</dbReference>
<reference evidence="8 9" key="1">
    <citation type="submission" date="2017-01" db="EMBL/GenBank/DDBJ databases">
        <authorList>
            <person name="Mah S.A."/>
            <person name="Swanson W.J."/>
            <person name="Moy G.W."/>
            <person name="Vacquier V.D."/>
        </authorList>
    </citation>
    <scope>NUCLEOTIDE SEQUENCE [LARGE SCALE GENOMIC DNA]</scope>
    <source>
        <strain evidence="8 9">CGMCC 1.8909</strain>
    </source>
</reference>
<dbReference type="InterPro" id="IPR036259">
    <property type="entry name" value="MFS_trans_sf"/>
</dbReference>
<dbReference type="AlphaFoldDB" id="A0A1N7F7L4"/>
<feature type="transmembrane region" description="Helical" evidence="6">
    <location>
        <begin position="258"/>
        <end position="281"/>
    </location>
</feature>
<feature type="transmembrane region" description="Helical" evidence="6">
    <location>
        <begin position="144"/>
        <end position="166"/>
    </location>
</feature>
<accession>A0A1N7F7L4</accession>
<protein>
    <submittedName>
        <fullName evidence="8">Sugar phosphate permease</fullName>
    </submittedName>
</protein>
<evidence type="ECO:0000256" key="5">
    <source>
        <dbReference type="ARBA" id="ARBA00023136"/>
    </source>
</evidence>
<feature type="transmembrane region" description="Helical" evidence="6">
    <location>
        <begin position="208"/>
        <end position="228"/>
    </location>
</feature>
<gene>
    <name evidence="8" type="ORF">SAMN05421809_3074</name>
</gene>
<dbReference type="InterPro" id="IPR050189">
    <property type="entry name" value="MFS_Efflux_Transporters"/>
</dbReference>
<dbReference type="InterPro" id="IPR011701">
    <property type="entry name" value="MFS"/>
</dbReference>
<keyword evidence="2" id="KW-1003">Cell membrane</keyword>
<keyword evidence="4 6" id="KW-1133">Transmembrane helix</keyword>
<evidence type="ECO:0000313" key="9">
    <source>
        <dbReference type="Proteomes" id="UP000185687"/>
    </source>
</evidence>
<dbReference type="Gene3D" id="1.20.1250.20">
    <property type="entry name" value="MFS general substrate transporter like domains"/>
    <property type="match status" value="2"/>
</dbReference>
<evidence type="ECO:0000313" key="8">
    <source>
        <dbReference type="EMBL" id="SIR96276.1"/>
    </source>
</evidence>
<feature type="transmembrane region" description="Helical" evidence="6">
    <location>
        <begin position="382"/>
        <end position="401"/>
    </location>
</feature>
<keyword evidence="3 6" id="KW-0812">Transmembrane</keyword>
<feature type="domain" description="Major facilitator superfamily (MFS) profile" evidence="7">
    <location>
        <begin position="55"/>
        <end position="436"/>
    </location>
</feature>
<sequence length="437" mass="45549">MTTASGVPDTSGIGNTVAERCDLGDRPTKAQTVAQVLGFDGQHVRNVLADGRGQILFAVALGWCLSIGVRLAYPVLLPYLQSGLGLDLTTAGFLLTVLWLAYALGQLPGGILSDRLGEGNVLVLSTAISAVMLGVVAVAGSAPWVFFATACFGFGTALYGVARFTILSAVFPNNDGTAIGITMAAGEVGNAVLPLVAGGIAATLAWQYGFGLAVPVFALVAVLLWFVVPARTSSATSAVDSLSLEAARYVVAELRRPAIIVVTVIQILTYCIWQGFTGLYPTYLIEMKGFSEAMATGLFSAFFALGIVVQPLTGRLYDSFGIRRSLPVVLSVITVSLVALPFLEGFWPVVVGTIFLSSILGYGTITLPYMTAAFPADMKGTGLGLLRTFYMTIGAASPALFGILADNGYFDEGYIVLAGFAVVAIALIPLLPNEASG</sequence>
<name>A0A1N7F7L4_9EURY</name>
<feature type="transmembrane region" description="Helical" evidence="6">
    <location>
        <begin position="293"/>
        <end position="313"/>
    </location>
</feature>
<keyword evidence="5 6" id="KW-0472">Membrane</keyword>
<dbReference type="STRING" id="588898.BB347_13760"/>
<dbReference type="GO" id="GO:0005886">
    <property type="term" value="C:plasma membrane"/>
    <property type="evidence" value="ECO:0007669"/>
    <property type="project" value="UniProtKB-SubCell"/>
</dbReference>
<dbReference type="PANTHER" id="PTHR43124:SF3">
    <property type="entry name" value="CHLORAMPHENICOL EFFLUX PUMP RV0191"/>
    <property type="match status" value="1"/>
</dbReference>
<evidence type="ECO:0000256" key="2">
    <source>
        <dbReference type="ARBA" id="ARBA00022475"/>
    </source>
</evidence>
<dbReference type="Pfam" id="PF07690">
    <property type="entry name" value="MFS_1"/>
    <property type="match status" value="1"/>
</dbReference>
<comment type="subcellular location">
    <subcellularLocation>
        <location evidence="1">Cell membrane</location>
        <topology evidence="1">Multi-pass membrane protein</topology>
    </subcellularLocation>
</comment>
<evidence type="ECO:0000256" key="4">
    <source>
        <dbReference type="ARBA" id="ARBA00022989"/>
    </source>
</evidence>
<feature type="transmembrane region" description="Helical" evidence="6">
    <location>
        <begin position="88"/>
        <end position="107"/>
    </location>
</feature>
<organism evidence="8 9">
    <name type="scientific">Natronorubrum daqingense</name>
    <dbReference type="NCBI Taxonomy" id="588898"/>
    <lineage>
        <taxon>Archaea</taxon>
        <taxon>Methanobacteriati</taxon>
        <taxon>Methanobacteriota</taxon>
        <taxon>Stenosarchaea group</taxon>
        <taxon>Halobacteria</taxon>
        <taxon>Halobacteriales</taxon>
        <taxon>Natrialbaceae</taxon>
        <taxon>Natronorubrum</taxon>
    </lineage>
</organism>
<feature type="transmembrane region" description="Helical" evidence="6">
    <location>
        <begin position="413"/>
        <end position="431"/>
    </location>
</feature>
<feature type="transmembrane region" description="Helical" evidence="6">
    <location>
        <begin position="325"/>
        <end position="343"/>
    </location>
</feature>
<feature type="transmembrane region" description="Helical" evidence="6">
    <location>
        <begin position="349"/>
        <end position="370"/>
    </location>
</feature>
<dbReference type="EMBL" id="FTNP01000005">
    <property type="protein sequence ID" value="SIR96276.1"/>
    <property type="molecule type" value="Genomic_DNA"/>
</dbReference>
<evidence type="ECO:0000259" key="7">
    <source>
        <dbReference type="PROSITE" id="PS50850"/>
    </source>
</evidence>
<dbReference type="PANTHER" id="PTHR43124">
    <property type="entry name" value="PURINE EFFLUX PUMP PBUE"/>
    <property type="match status" value="1"/>
</dbReference>
<feature type="transmembrane region" description="Helical" evidence="6">
    <location>
        <begin position="55"/>
        <end position="76"/>
    </location>
</feature>
<evidence type="ECO:0000256" key="1">
    <source>
        <dbReference type="ARBA" id="ARBA00004651"/>
    </source>
</evidence>